<proteinExistence type="predicted"/>
<evidence type="ECO:0000313" key="2">
    <source>
        <dbReference type="EMBL" id="MDR6241609.1"/>
    </source>
</evidence>
<dbReference type="InterPro" id="IPR049368">
    <property type="entry name" value="FkbO_Hyg5-like_N"/>
</dbReference>
<feature type="domain" description="Chorismatase FkbO/Hyg5-like N-terminal" evidence="1">
    <location>
        <begin position="120"/>
        <end position="218"/>
    </location>
</feature>
<keyword evidence="3" id="KW-1185">Reference proteome</keyword>
<dbReference type="RefSeq" id="WP_309942536.1">
    <property type="nucleotide sequence ID" value="NZ_AP025307.1"/>
</dbReference>
<organism evidence="2 3">
    <name type="scientific">Aureibacter tunicatorum</name>
    <dbReference type="NCBI Taxonomy" id="866807"/>
    <lineage>
        <taxon>Bacteria</taxon>
        <taxon>Pseudomonadati</taxon>
        <taxon>Bacteroidota</taxon>
        <taxon>Cytophagia</taxon>
        <taxon>Cytophagales</taxon>
        <taxon>Persicobacteraceae</taxon>
        <taxon>Aureibacter</taxon>
    </lineage>
</organism>
<comment type="caution">
    <text evidence="2">The sequence shown here is derived from an EMBL/GenBank/DDBJ whole genome shotgun (WGS) entry which is preliminary data.</text>
</comment>
<evidence type="ECO:0000313" key="3">
    <source>
        <dbReference type="Proteomes" id="UP001185092"/>
    </source>
</evidence>
<reference evidence="2" key="1">
    <citation type="submission" date="2023-07" db="EMBL/GenBank/DDBJ databases">
        <title>Genomic Encyclopedia of Type Strains, Phase IV (KMG-IV): sequencing the most valuable type-strain genomes for metagenomic binning, comparative biology and taxonomic classification.</title>
        <authorList>
            <person name="Goeker M."/>
        </authorList>
    </citation>
    <scope>NUCLEOTIDE SEQUENCE</scope>
    <source>
        <strain evidence="2">DSM 26174</strain>
    </source>
</reference>
<gene>
    <name evidence="2" type="ORF">HNQ88_004696</name>
</gene>
<dbReference type="Proteomes" id="UP001185092">
    <property type="component" value="Unassembled WGS sequence"/>
</dbReference>
<dbReference type="InterPro" id="IPR035959">
    <property type="entry name" value="RutC-like_sf"/>
</dbReference>
<sequence length="380" mass="43085">MESTISYQVVKLDDHSQNDILNSLNIALNGFHSNSNEHVLKIVIFLDPKLENSSFKKSIIQSIHSCFQDAVPAVTIIYQKPLDAYLTLEITQVKSDISQIRFKQWKGINYAIYTNSLASYYYFGCVHSVYENDAEHSASKVFDKIHKMLLHENLDWEHVVRQWNYIENITGFANDTQNYQAFNEARYSAWKSYKWQNGYPAATGIGAGAGGIAIDLIAVKEMNNSSVISLPISNPIQIDAHKYSTNEIVCSESEPEKKHTPKFERAKALQFDNFHSIYISGTAAILGEKSEAIHSSSKQIEITIENIEKLISNENLIKAGLSKLSKGNLQLLRIYIKQTKDLETIKKRINQAYPNIPAIYTQADICRDNLLVEVEGVYHI</sequence>
<evidence type="ECO:0000259" key="1">
    <source>
        <dbReference type="Pfam" id="PF21168"/>
    </source>
</evidence>
<dbReference type="Gene3D" id="3.30.1330.40">
    <property type="entry name" value="RutC-like"/>
    <property type="match status" value="2"/>
</dbReference>
<dbReference type="Pfam" id="PF21168">
    <property type="entry name" value="FkbO_Hyg5-like_N"/>
    <property type="match status" value="1"/>
</dbReference>
<dbReference type="SUPFAM" id="SSF55298">
    <property type="entry name" value="YjgF-like"/>
    <property type="match status" value="1"/>
</dbReference>
<dbReference type="AlphaFoldDB" id="A0AAE3XTW4"/>
<name>A0AAE3XTW4_9BACT</name>
<accession>A0AAE3XTW4</accession>
<dbReference type="EMBL" id="JAVDQD010000009">
    <property type="protein sequence ID" value="MDR6241609.1"/>
    <property type="molecule type" value="Genomic_DNA"/>
</dbReference>
<protein>
    <submittedName>
        <fullName evidence="2">Enamine deaminase RidA (YjgF/YER057c/UK114 family)</fullName>
    </submittedName>
</protein>